<protein>
    <recommendedName>
        <fullName evidence="4">Specific transcription factor domain protein</fullName>
    </recommendedName>
</protein>
<gene>
    <name evidence="2" type="ORF">P875_00117238</name>
</gene>
<evidence type="ECO:0000313" key="3">
    <source>
        <dbReference type="Proteomes" id="UP000033540"/>
    </source>
</evidence>
<dbReference type="Proteomes" id="UP000033540">
    <property type="component" value="Unassembled WGS sequence"/>
</dbReference>
<dbReference type="AlphaFoldDB" id="A0A0F0IJL1"/>
<proteinExistence type="predicted"/>
<dbReference type="EMBL" id="JZEE01000197">
    <property type="protein sequence ID" value="KJK67361.1"/>
    <property type="molecule type" value="Genomic_DNA"/>
</dbReference>
<evidence type="ECO:0008006" key="4">
    <source>
        <dbReference type="Google" id="ProtNLM"/>
    </source>
</evidence>
<evidence type="ECO:0000313" key="2">
    <source>
        <dbReference type="EMBL" id="KJK67361.1"/>
    </source>
</evidence>
<feature type="region of interest" description="Disordered" evidence="1">
    <location>
        <begin position="1"/>
        <end position="31"/>
    </location>
</feature>
<dbReference type="PANTHER" id="PTHR37540:SF10">
    <property type="entry name" value="SIGMA-70 REGION 2 FAMILY PROTEIN"/>
    <property type="match status" value="1"/>
</dbReference>
<comment type="caution">
    <text evidence="2">The sequence shown here is derived from an EMBL/GenBank/DDBJ whole genome shotgun (WGS) entry which is preliminary data.</text>
</comment>
<evidence type="ECO:0000256" key="1">
    <source>
        <dbReference type="SAM" id="MobiDB-lite"/>
    </source>
</evidence>
<dbReference type="PANTHER" id="PTHR37540">
    <property type="entry name" value="TRANSCRIPTION FACTOR (ACR-2), PUTATIVE-RELATED-RELATED"/>
    <property type="match status" value="1"/>
</dbReference>
<reference evidence="2 3" key="1">
    <citation type="submission" date="2015-02" db="EMBL/GenBank/DDBJ databases">
        <title>Draft genome sequence of Aspergillus parasiticus SU-1.</title>
        <authorList>
            <person name="Yu J."/>
            <person name="Fedorova N."/>
            <person name="Yin Y."/>
            <person name="Losada L."/>
            <person name="Zafar N."/>
            <person name="Taujale R."/>
            <person name="Ehrlich K.C."/>
            <person name="Bhatnagar D."/>
            <person name="Cleveland T.E."/>
            <person name="Bennett J.W."/>
            <person name="Nierman W.C."/>
        </authorList>
    </citation>
    <scope>NUCLEOTIDE SEQUENCE [LARGE SCALE GENOMIC DNA]</scope>
    <source>
        <strain evidence="3">ATCC 56775 / NRRL 5862 / SRRC 143 / SU-1</strain>
    </source>
</reference>
<name>A0A0F0IJL1_ASPPU</name>
<dbReference type="OrthoDB" id="4206571at2759"/>
<organism evidence="2 3">
    <name type="scientific">Aspergillus parasiticus (strain ATCC 56775 / NRRL 5862 / SRRC 143 / SU-1)</name>
    <dbReference type="NCBI Taxonomy" id="1403190"/>
    <lineage>
        <taxon>Eukaryota</taxon>
        <taxon>Fungi</taxon>
        <taxon>Dikarya</taxon>
        <taxon>Ascomycota</taxon>
        <taxon>Pezizomycotina</taxon>
        <taxon>Eurotiomycetes</taxon>
        <taxon>Eurotiomycetidae</taxon>
        <taxon>Eurotiales</taxon>
        <taxon>Aspergillaceae</taxon>
        <taxon>Aspergillus</taxon>
        <taxon>Aspergillus subgen. Circumdati</taxon>
    </lineage>
</organism>
<feature type="compositionally biased region" description="Polar residues" evidence="1">
    <location>
        <begin position="15"/>
        <end position="31"/>
    </location>
</feature>
<sequence length="548" mass="62571">MSVGTPPLVNLAHSDPNSVPQDISPGSEQQGWRSHSKFLFPFYRSSADQGFATATPQNAGQNPVRVKRRRHLPASEDPSKNQVFYFVDSNSSSREKRAHVMRHHVQEKRKQLKHAYPRSDSDKRVHRPLRYLSWQQKKLLLNGDDNEVIEYKRSEDEITPKDISIMPVEPNSSAPASYSVSPVTLLDASGKDPFDSLPVTCTREDFILMDCWTNRLTYWSGQPRLIKDQVFRAVLNHPLPFQSVVLAYCSRWRAHAYGLKWNPEVEQHVGRATNGIEQVMKGGMKIDTDSLAMALTGMAIQEERFGSKQHARGYVDQAVQILRSRSGSNRVAEAFLHYVQFMLMPLHPAVPEDGQQWLVTFLRGAEELMLEHSSDAYLSSVPQRRSTFQMDGPLFPLLSSGPRPSHVPHQSRIYIITKTAPTQELTRTAALIYITAALWDFQGSPSKTGRFLDHLRAVVKNHELDRFPACESFVWLLLLEGYEADLQEPERSWSTSELLKLYKQLQPELQFLFSEILFSLLMLTPPIRGIDVFERELYSSMPEVQEEP</sequence>
<accession>A0A0F0IJL1</accession>
<dbReference type="STRING" id="1403190.A0A0F0IJL1"/>